<feature type="transmembrane region" description="Helical" evidence="7">
    <location>
        <begin position="64"/>
        <end position="85"/>
    </location>
</feature>
<dbReference type="PANTHER" id="PTHR30561:SF7">
    <property type="entry name" value="GUANIDINIUM EFFLUX SYSTEM SUBUNIT GDNC-RELATED"/>
    <property type="match status" value="1"/>
</dbReference>
<dbReference type="HOGENOM" id="CLU_133067_1_0_7"/>
<feature type="transmembrane region" description="Helical" evidence="7">
    <location>
        <begin position="12"/>
        <end position="30"/>
    </location>
</feature>
<proteinExistence type="inferred from homology"/>
<dbReference type="AlphaFoldDB" id="A0A0A8HEQ6"/>
<evidence type="ECO:0000256" key="6">
    <source>
        <dbReference type="RuleBase" id="RU003942"/>
    </source>
</evidence>
<keyword evidence="5 7" id="KW-0472">Membrane</keyword>
<dbReference type="InterPro" id="IPR000390">
    <property type="entry name" value="Small_drug/metabolite_transptr"/>
</dbReference>
<feature type="transmembrane region" description="Helical" evidence="7">
    <location>
        <begin position="91"/>
        <end position="110"/>
    </location>
</feature>
<evidence type="ECO:0000313" key="8">
    <source>
        <dbReference type="EMBL" id="AJC91399.1"/>
    </source>
</evidence>
<dbReference type="InterPro" id="IPR045324">
    <property type="entry name" value="Small_multidrug_res"/>
</dbReference>
<dbReference type="GO" id="GO:0005886">
    <property type="term" value="C:plasma membrane"/>
    <property type="evidence" value="ECO:0007669"/>
    <property type="project" value="UniProtKB-SubCell"/>
</dbReference>
<evidence type="ECO:0000256" key="3">
    <source>
        <dbReference type="ARBA" id="ARBA00022692"/>
    </source>
</evidence>
<evidence type="ECO:0000256" key="2">
    <source>
        <dbReference type="ARBA" id="ARBA00022475"/>
    </source>
</evidence>
<name>A0A0A8HEQ6_9BACT</name>
<accession>A0A0A8HEQ6</accession>
<reference evidence="8 9" key="1">
    <citation type="journal article" date="2014" name="Genome Biol. Evol.">
        <title>Comparative Genomics of the Campylobacter lari Group.</title>
        <authorList>
            <person name="Miller W.G."/>
            <person name="Yee E."/>
            <person name="Chapman M.H."/>
            <person name="Smith T.P."/>
            <person name="Bono J.L."/>
            <person name="Huynh S."/>
            <person name="Parker C.T."/>
            <person name="Vandamme P."/>
            <person name="Luong K."/>
            <person name="Korlach J."/>
        </authorList>
    </citation>
    <scope>NUCLEOTIDE SEQUENCE [LARGE SCALE GENOMIC DNA]</scope>
    <source>
        <strain evidence="8 9">LMG 24374</strain>
    </source>
</reference>
<dbReference type="EMBL" id="CP007772">
    <property type="protein sequence ID" value="AJC91399.1"/>
    <property type="molecule type" value="Genomic_DNA"/>
</dbReference>
<keyword evidence="4 7" id="KW-1133">Transmembrane helix</keyword>
<dbReference type="InterPro" id="IPR037185">
    <property type="entry name" value="EmrE-like"/>
</dbReference>
<protein>
    <submittedName>
        <fullName evidence="8">Multidrug efflux system protein, EmrE family</fullName>
    </submittedName>
</protein>
<organism evidence="8 9">
    <name type="scientific">Campylobacter subantarcticus LMG 24374</name>
    <dbReference type="NCBI Taxonomy" id="1388751"/>
    <lineage>
        <taxon>Bacteria</taxon>
        <taxon>Pseudomonadati</taxon>
        <taxon>Campylobacterota</taxon>
        <taxon>Epsilonproteobacteria</taxon>
        <taxon>Campylobacterales</taxon>
        <taxon>Campylobacteraceae</taxon>
        <taxon>Campylobacter</taxon>
    </lineage>
</organism>
<sequence length="115" mass="12906">MIERTKISSNFGWFMVILGGLVECFWVSGLKYSTEVWHYILTIIGICISFICFLKACERLEVSIAYSVFVGIGSVGVVFNEMFIFNEPTSITKLVLIAILLLSIIGLKIISKETK</sequence>
<comment type="similarity">
    <text evidence="6">Belongs to the drug/metabolite transporter (DMT) superfamily. Small multidrug resistance (SMR) (TC 2.A.7.1) family.</text>
</comment>
<dbReference type="Gene3D" id="1.10.3730.20">
    <property type="match status" value="1"/>
</dbReference>
<gene>
    <name evidence="8" type="ORF">CSUB8521_1582</name>
</gene>
<evidence type="ECO:0000256" key="1">
    <source>
        <dbReference type="ARBA" id="ARBA00004651"/>
    </source>
</evidence>
<dbReference type="PANTHER" id="PTHR30561">
    <property type="entry name" value="SMR FAMILY PROTON-DEPENDENT DRUG EFFLUX TRANSPORTER SUGE"/>
    <property type="match status" value="1"/>
</dbReference>
<comment type="subcellular location">
    <subcellularLocation>
        <location evidence="1 6">Cell membrane</location>
        <topology evidence="1 6">Multi-pass membrane protein</topology>
    </subcellularLocation>
</comment>
<dbReference type="RefSeq" id="WP_039664559.1">
    <property type="nucleotide sequence ID" value="NZ_CP007772.1"/>
</dbReference>
<feature type="transmembrane region" description="Helical" evidence="7">
    <location>
        <begin position="36"/>
        <end position="57"/>
    </location>
</feature>
<dbReference type="GO" id="GO:0022857">
    <property type="term" value="F:transmembrane transporter activity"/>
    <property type="evidence" value="ECO:0007669"/>
    <property type="project" value="InterPro"/>
</dbReference>
<dbReference type="Pfam" id="PF00893">
    <property type="entry name" value="Multi_Drug_Res"/>
    <property type="match status" value="1"/>
</dbReference>
<evidence type="ECO:0000256" key="7">
    <source>
        <dbReference type="SAM" id="Phobius"/>
    </source>
</evidence>
<keyword evidence="2" id="KW-1003">Cell membrane</keyword>
<evidence type="ECO:0000256" key="4">
    <source>
        <dbReference type="ARBA" id="ARBA00022989"/>
    </source>
</evidence>
<dbReference type="SUPFAM" id="SSF103481">
    <property type="entry name" value="Multidrug resistance efflux transporter EmrE"/>
    <property type="match status" value="1"/>
</dbReference>
<keyword evidence="3 6" id="KW-0812">Transmembrane</keyword>
<dbReference type="KEGG" id="csm:CSUB8521_1582"/>
<dbReference type="OrthoDB" id="2168659at2"/>
<evidence type="ECO:0000313" key="9">
    <source>
        <dbReference type="Proteomes" id="UP000031135"/>
    </source>
</evidence>
<evidence type="ECO:0000256" key="5">
    <source>
        <dbReference type="ARBA" id="ARBA00023136"/>
    </source>
</evidence>
<dbReference type="Proteomes" id="UP000031135">
    <property type="component" value="Chromosome"/>
</dbReference>